<evidence type="ECO:0000313" key="3">
    <source>
        <dbReference type="EMBL" id="WXB15350.1"/>
    </source>
</evidence>
<dbReference type="Gene3D" id="1.20.120.520">
    <property type="entry name" value="nmb1532 protein domain like"/>
    <property type="match status" value="1"/>
</dbReference>
<dbReference type="RefSeq" id="WP_394824975.1">
    <property type="nucleotide sequence ID" value="NZ_CP089984.1"/>
</dbReference>
<name>A0ABZ2LX81_9BACT</name>
<protein>
    <submittedName>
        <fullName evidence="3">Hemerythrin domain-containing protein</fullName>
    </submittedName>
</protein>
<dbReference type="Pfam" id="PF01814">
    <property type="entry name" value="Hemerythrin"/>
    <property type="match status" value="1"/>
</dbReference>
<evidence type="ECO:0000313" key="4">
    <source>
        <dbReference type="Proteomes" id="UP001370348"/>
    </source>
</evidence>
<sequence>MPHDDDRSLLERLLDCHARIREMMALASDLANAPPETEDDVRDVAERIARYFTRALPMHTQDEEESILPRLVDPGVRAALDRMREEHHEHEPLSHALIAPCQALAAAPERWSVLRYAIRDAASALEPAMRSHLAEEERDVFPHLEALDDSARQSIIDEMGARRAGRGGGGGGRGRNRNH</sequence>
<evidence type="ECO:0000259" key="2">
    <source>
        <dbReference type="Pfam" id="PF01814"/>
    </source>
</evidence>
<dbReference type="Proteomes" id="UP001370348">
    <property type="component" value="Chromosome"/>
</dbReference>
<gene>
    <name evidence="3" type="ORF">LZC94_46960</name>
</gene>
<dbReference type="InterPro" id="IPR012312">
    <property type="entry name" value="Hemerythrin-like"/>
</dbReference>
<feature type="domain" description="Hemerythrin-like" evidence="2">
    <location>
        <begin position="10"/>
        <end position="97"/>
    </location>
</feature>
<evidence type="ECO:0000256" key="1">
    <source>
        <dbReference type="SAM" id="MobiDB-lite"/>
    </source>
</evidence>
<dbReference type="EMBL" id="CP089984">
    <property type="protein sequence ID" value="WXB15350.1"/>
    <property type="molecule type" value="Genomic_DNA"/>
</dbReference>
<dbReference type="CDD" id="cd12108">
    <property type="entry name" value="Hr-like"/>
    <property type="match status" value="1"/>
</dbReference>
<reference evidence="3 4" key="1">
    <citation type="submission" date="2021-12" db="EMBL/GenBank/DDBJ databases">
        <title>Discovery of the Pendulisporaceae a myxobacterial family with distinct sporulation behavior and unique specialized metabolism.</title>
        <authorList>
            <person name="Garcia R."/>
            <person name="Popoff A."/>
            <person name="Bader C.D."/>
            <person name="Loehr J."/>
            <person name="Walesch S."/>
            <person name="Walt C."/>
            <person name="Boldt J."/>
            <person name="Bunk B."/>
            <person name="Haeckl F.J.F.P.J."/>
            <person name="Gunesch A.P."/>
            <person name="Birkelbach J."/>
            <person name="Nuebel U."/>
            <person name="Pietschmann T."/>
            <person name="Bach T."/>
            <person name="Mueller R."/>
        </authorList>
    </citation>
    <scope>NUCLEOTIDE SEQUENCE [LARGE SCALE GENOMIC DNA]</scope>
    <source>
        <strain evidence="3 4">MSr11954</strain>
    </source>
</reference>
<keyword evidence="4" id="KW-1185">Reference proteome</keyword>
<organism evidence="3 4">
    <name type="scientific">Pendulispora albinea</name>
    <dbReference type="NCBI Taxonomy" id="2741071"/>
    <lineage>
        <taxon>Bacteria</taxon>
        <taxon>Pseudomonadati</taxon>
        <taxon>Myxococcota</taxon>
        <taxon>Myxococcia</taxon>
        <taxon>Myxococcales</taxon>
        <taxon>Sorangiineae</taxon>
        <taxon>Pendulisporaceae</taxon>
        <taxon>Pendulispora</taxon>
    </lineage>
</organism>
<accession>A0ABZ2LX81</accession>
<proteinExistence type="predicted"/>
<feature type="region of interest" description="Disordered" evidence="1">
    <location>
        <begin position="160"/>
        <end position="179"/>
    </location>
</feature>